<dbReference type="EMBL" id="RJSF01000019">
    <property type="protein sequence ID" value="RNM16152.1"/>
    <property type="molecule type" value="Genomic_DNA"/>
</dbReference>
<dbReference type="InterPro" id="IPR002539">
    <property type="entry name" value="MaoC-like_dom"/>
</dbReference>
<dbReference type="GO" id="GO:0003857">
    <property type="term" value="F:(3S)-3-hydroxyacyl-CoA dehydrogenase (NAD+) activity"/>
    <property type="evidence" value="ECO:0007669"/>
    <property type="project" value="TreeGrafter"/>
</dbReference>
<proteinExistence type="inferred from homology"/>
<accession>A0A3N0GVI5</accession>
<evidence type="ECO:0000256" key="1">
    <source>
        <dbReference type="ARBA" id="ARBA00005254"/>
    </source>
</evidence>
<feature type="domain" description="Peroxisomal multifunctional enzyme type 2-like N-terminal" evidence="3">
    <location>
        <begin position="18"/>
        <end position="157"/>
    </location>
</feature>
<organism evidence="4 5">
    <name type="scientific">Nocardioides pocheonensis</name>
    <dbReference type="NCBI Taxonomy" id="661485"/>
    <lineage>
        <taxon>Bacteria</taxon>
        <taxon>Bacillati</taxon>
        <taxon>Actinomycetota</taxon>
        <taxon>Actinomycetes</taxon>
        <taxon>Propionibacteriales</taxon>
        <taxon>Nocardioidaceae</taxon>
        <taxon>Nocardioides</taxon>
    </lineage>
</organism>
<evidence type="ECO:0000259" key="2">
    <source>
        <dbReference type="Pfam" id="PF01575"/>
    </source>
</evidence>
<evidence type="ECO:0000259" key="3">
    <source>
        <dbReference type="Pfam" id="PF22622"/>
    </source>
</evidence>
<gene>
    <name evidence="4" type="ORF">EFL26_08435</name>
</gene>
<dbReference type="InterPro" id="IPR054357">
    <property type="entry name" value="MFE-2_N"/>
</dbReference>
<dbReference type="Pfam" id="PF22622">
    <property type="entry name" value="MFE-2_hydrat-2_N"/>
    <property type="match status" value="1"/>
</dbReference>
<dbReference type="InterPro" id="IPR029069">
    <property type="entry name" value="HotDog_dom_sf"/>
</dbReference>
<comment type="similarity">
    <text evidence="1">Belongs to the enoyl-CoA hydratase/isomerase family.</text>
</comment>
<dbReference type="SUPFAM" id="SSF54637">
    <property type="entry name" value="Thioesterase/thiol ester dehydrase-isomerase"/>
    <property type="match status" value="2"/>
</dbReference>
<comment type="caution">
    <text evidence="4">The sequence shown here is derived from an EMBL/GenBank/DDBJ whole genome shotgun (WGS) entry which is preliminary data.</text>
</comment>
<dbReference type="AlphaFoldDB" id="A0A3N0GVI5"/>
<sequence>MPIDPDVAIGAPLPDRSFSWTSSDVLLYHLGIGAGSRAGDNLDPRALRYTLDDEHLQVLPSFGIVAPTFHETDPPPLDLPGCDINLGQVVHGSQAIEVRGAIPTAGSAVLSTRISDVWDKGKAAVIWQEGVARASAGSTTGEGEELWTVRSSIFVRGEGGWGGDRGASTAVEVPDRKPDTDTTYDVTPQQALLYRLCGDRNPLHADPAFAQAAGFPAPILHGLCSYGIVLRTVTDDLLGGDAARVQAFGARFAGVVFPGETIRVQAWERDDDIVVTATIDSPRQERDGAPVLADCVLTPR</sequence>
<dbReference type="CDD" id="cd03448">
    <property type="entry name" value="HDE_HSD"/>
    <property type="match status" value="1"/>
</dbReference>
<protein>
    <submittedName>
        <fullName evidence="4">3-alpha,7-alpha, 12-alpha-trihydroxy-5-beta-cholest-24-enoyl-CoA hydratase</fullName>
    </submittedName>
</protein>
<dbReference type="PANTHER" id="PTHR13078:SF59">
    <property type="entry name" value="ENOYL-COA HYDRATASE CHSH3"/>
    <property type="match status" value="1"/>
</dbReference>
<feature type="domain" description="MaoC-like" evidence="2">
    <location>
        <begin position="172"/>
        <end position="273"/>
    </location>
</feature>
<dbReference type="Proteomes" id="UP000279994">
    <property type="component" value="Unassembled WGS sequence"/>
</dbReference>
<keyword evidence="5" id="KW-1185">Reference proteome</keyword>
<dbReference type="GO" id="GO:0004300">
    <property type="term" value="F:enoyl-CoA hydratase activity"/>
    <property type="evidence" value="ECO:0007669"/>
    <property type="project" value="TreeGrafter"/>
</dbReference>
<name>A0A3N0GVI5_9ACTN</name>
<dbReference type="Gene3D" id="3.10.129.10">
    <property type="entry name" value="Hotdog Thioesterase"/>
    <property type="match status" value="2"/>
</dbReference>
<reference evidence="4 5" key="1">
    <citation type="submission" date="2018-11" db="EMBL/GenBank/DDBJ databases">
        <authorList>
            <person name="Li F."/>
        </authorList>
    </citation>
    <scope>NUCLEOTIDE SEQUENCE [LARGE SCALE GENOMIC DNA]</scope>
    <source>
        <strain evidence="4 5">Gsoil 818</strain>
    </source>
</reference>
<dbReference type="GO" id="GO:0006635">
    <property type="term" value="P:fatty acid beta-oxidation"/>
    <property type="evidence" value="ECO:0007669"/>
    <property type="project" value="TreeGrafter"/>
</dbReference>
<dbReference type="OrthoDB" id="5522043at2"/>
<evidence type="ECO:0000313" key="4">
    <source>
        <dbReference type="EMBL" id="RNM16152.1"/>
    </source>
</evidence>
<dbReference type="PANTHER" id="PTHR13078">
    <property type="entry name" value="PEROXISOMAL MULTIFUNCTIONAL ENZYME TYPE 2-RELATED"/>
    <property type="match status" value="1"/>
</dbReference>
<dbReference type="GO" id="GO:0044594">
    <property type="term" value="F:17-beta-hydroxysteroid dehydrogenase (NAD+) activity"/>
    <property type="evidence" value="ECO:0007669"/>
    <property type="project" value="TreeGrafter"/>
</dbReference>
<dbReference type="Pfam" id="PF01575">
    <property type="entry name" value="MaoC_dehydratas"/>
    <property type="match status" value="1"/>
</dbReference>
<evidence type="ECO:0000313" key="5">
    <source>
        <dbReference type="Proteomes" id="UP000279994"/>
    </source>
</evidence>
<dbReference type="RefSeq" id="WP_123222405.1">
    <property type="nucleotide sequence ID" value="NZ_RJSF01000019.1"/>
</dbReference>